<dbReference type="AlphaFoldDB" id="A0A6J4SV75"/>
<accession>A0A6J4SV75</accession>
<reference evidence="1" key="1">
    <citation type="submission" date="2020-02" db="EMBL/GenBank/DDBJ databases">
        <authorList>
            <person name="Meier V. D."/>
        </authorList>
    </citation>
    <scope>NUCLEOTIDE SEQUENCE</scope>
    <source>
        <strain evidence="1">AVDCRST_MAG44</strain>
    </source>
</reference>
<dbReference type="EMBL" id="CADCVY010000074">
    <property type="protein sequence ID" value="CAA9506097.1"/>
    <property type="molecule type" value="Genomic_DNA"/>
</dbReference>
<proteinExistence type="predicted"/>
<protein>
    <submittedName>
        <fullName evidence="1">Uncharacterized protein</fullName>
    </submittedName>
</protein>
<organism evidence="1">
    <name type="scientific">uncultured Sphingomonas sp</name>
    <dbReference type="NCBI Taxonomy" id="158754"/>
    <lineage>
        <taxon>Bacteria</taxon>
        <taxon>Pseudomonadati</taxon>
        <taxon>Pseudomonadota</taxon>
        <taxon>Alphaproteobacteria</taxon>
        <taxon>Sphingomonadales</taxon>
        <taxon>Sphingomonadaceae</taxon>
        <taxon>Sphingomonas</taxon>
        <taxon>environmental samples</taxon>
    </lineage>
</organism>
<name>A0A6J4SV75_9SPHN</name>
<sequence>MGAGYFVIAILGCGDGSAACTPVATVPTHYATEQQCNAATSDALTRNNDFDFPTIVARCRSVATPVSSSAGRDDKPDVLALRG</sequence>
<evidence type="ECO:0000313" key="1">
    <source>
        <dbReference type="EMBL" id="CAA9506097.1"/>
    </source>
</evidence>
<gene>
    <name evidence="1" type="ORF">AVDCRST_MAG44-1074</name>
</gene>